<name>A0A845QXE5_9CLOT</name>
<dbReference type="Pfam" id="PF01813">
    <property type="entry name" value="ATP-synt_D"/>
    <property type="match status" value="1"/>
</dbReference>
<protein>
    <recommendedName>
        <fullName evidence="4">V-type ATP synthase subunit D</fullName>
    </recommendedName>
    <alternativeName>
        <fullName evidence="4">V-ATPase subunit D</fullName>
    </alternativeName>
</protein>
<comment type="caution">
    <text evidence="6">The sequence shown here is derived from an EMBL/GenBank/DDBJ whole genome shotgun (WGS) entry which is preliminary data.</text>
</comment>
<keyword evidence="2 4" id="KW-0813">Transport</keyword>
<evidence type="ECO:0000313" key="7">
    <source>
        <dbReference type="Proteomes" id="UP000467132"/>
    </source>
</evidence>
<evidence type="ECO:0000256" key="5">
    <source>
        <dbReference type="SAM" id="Coils"/>
    </source>
</evidence>
<dbReference type="HAMAP" id="MF_00271">
    <property type="entry name" value="ATP_synth_D_arch"/>
    <property type="match status" value="1"/>
</dbReference>
<dbReference type="OrthoDB" id="9781718at2"/>
<dbReference type="NCBIfam" id="TIGR00309">
    <property type="entry name" value="V_ATPase_subD"/>
    <property type="match status" value="1"/>
</dbReference>
<proteinExistence type="inferred from homology"/>
<dbReference type="AlphaFoldDB" id="A0A845QXE5"/>
<keyword evidence="5" id="KW-0175">Coiled coil</keyword>
<reference evidence="6 7" key="1">
    <citation type="submission" date="2018-08" db="EMBL/GenBank/DDBJ databases">
        <title>Murine metabolic-syndrome-specific gut microbial biobank.</title>
        <authorList>
            <person name="Liu C."/>
        </authorList>
    </citation>
    <scope>NUCLEOTIDE SEQUENCE [LARGE SCALE GENOMIC DNA]</scope>
    <source>
        <strain evidence="6 7">583</strain>
    </source>
</reference>
<keyword evidence="7" id="KW-1185">Reference proteome</keyword>
<sequence>MAKRKVPTKSNLMKAQSSKKLAEKGYDLLDKKRTILIGEMMNLIDEAKEIQSKIRSTFSDSYKALQDANVTMGINSVEEIALSINKEDDFEILLRSVMGVEIPEVKYDKKDFKAQYGIFRSNPALDTAVIDFQNIKYLIYRLAEIENSVFKLATEIQRTQKRANALDKIQIPKYKKQIKYIEETLEEKEREDFFRLKKVKEKKK</sequence>
<dbReference type="Gene3D" id="1.10.287.3240">
    <property type="match status" value="1"/>
</dbReference>
<organism evidence="6 7">
    <name type="scientific">Senegalia massiliensis</name>
    <dbReference type="NCBI Taxonomy" id="1720316"/>
    <lineage>
        <taxon>Bacteria</taxon>
        <taxon>Bacillati</taxon>
        <taxon>Bacillota</taxon>
        <taxon>Clostridia</taxon>
        <taxon>Eubacteriales</taxon>
        <taxon>Clostridiaceae</taxon>
        <taxon>Senegalia</taxon>
    </lineage>
</organism>
<keyword evidence="4" id="KW-0066">ATP synthesis</keyword>
<evidence type="ECO:0000256" key="1">
    <source>
        <dbReference type="ARBA" id="ARBA00005850"/>
    </source>
</evidence>
<evidence type="ECO:0000256" key="2">
    <source>
        <dbReference type="ARBA" id="ARBA00022448"/>
    </source>
</evidence>
<evidence type="ECO:0000313" key="6">
    <source>
        <dbReference type="EMBL" id="NBI06449.1"/>
    </source>
</evidence>
<dbReference type="GO" id="GO:0005524">
    <property type="term" value="F:ATP binding"/>
    <property type="evidence" value="ECO:0007669"/>
    <property type="project" value="UniProtKB-UniRule"/>
</dbReference>
<keyword evidence="4" id="KW-0375">Hydrogen ion transport</keyword>
<evidence type="ECO:0000256" key="3">
    <source>
        <dbReference type="ARBA" id="ARBA00023065"/>
    </source>
</evidence>
<dbReference type="PANTHER" id="PTHR11671">
    <property type="entry name" value="V-TYPE ATP SYNTHASE SUBUNIT D"/>
    <property type="match status" value="1"/>
</dbReference>
<evidence type="ECO:0000256" key="4">
    <source>
        <dbReference type="HAMAP-Rule" id="MF_00271"/>
    </source>
</evidence>
<dbReference type="EMBL" id="QXXA01000006">
    <property type="protein sequence ID" value="NBI06449.1"/>
    <property type="molecule type" value="Genomic_DNA"/>
</dbReference>
<comment type="function">
    <text evidence="4">Produces ATP from ADP in the presence of a proton gradient across the membrane.</text>
</comment>
<dbReference type="Proteomes" id="UP000467132">
    <property type="component" value="Unassembled WGS sequence"/>
</dbReference>
<keyword evidence="3 4" id="KW-0406">Ion transport</keyword>
<dbReference type="GO" id="GO:0042777">
    <property type="term" value="P:proton motive force-driven plasma membrane ATP synthesis"/>
    <property type="evidence" value="ECO:0007669"/>
    <property type="project" value="UniProtKB-UniRule"/>
</dbReference>
<gene>
    <name evidence="4" type="primary">atpD</name>
    <name evidence="6" type="ORF">D3Z33_06185</name>
</gene>
<dbReference type="InterPro" id="IPR002699">
    <property type="entry name" value="V_ATPase_D"/>
</dbReference>
<accession>A0A845QXE5</accession>
<dbReference type="RefSeq" id="WP_160196931.1">
    <property type="nucleotide sequence ID" value="NZ_QXXA01000006.1"/>
</dbReference>
<dbReference type="GO" id="GO:0046933">
    <property type="term" value="F:proton-transporting ATP synthase activity, rotational mechanism"/>
    <property type="evidence" value="ECO:0007669"/>
    <property type="project" value="UniProtKB-UniRule"/>
</dbReference>
<comment type="similarity">
    <text evidence="1 4">Belongs to the V-ATPase D subunit family.</text>
</comment>
<feature type="coiled-coil region" evidence="5">
    <location>
        <begin position="142"/>
        <end position="191"/>
    </location>
</feature>
<dbReference type="GO" id="GO:0046961">
    <property type="term" value="F:proton-transporting ATPase activity, rotational mechanism"/>
    <property type="evidence" value="ECO:0007669"/>
    <property type="project" value="InterPro"/>
</dbReference>